<reference evidence="1 2" key="1">
    <citation type="journal article" date="2011" name="J. Bacteriol.">
        <title>Genome sequence of Chthoniobacter flavus Ellin428, an aerobic heterotrophic soil bacterium.</title>
        <authorList>
            <person name="Kant R."/>
            <person name="van Passel M.W."/>
            <person name="Palva A."/>
            <person name="Lucas S."/>
            <person name="Lapidus A."/>
            <person name="Glavina Del Rio T."/>
            <person name="Dalin E."/>
            <person name="Tice H."/>
            <person name="Bruce D."/>
            <person name="Goodwin L."/>
            <person name="Pitluck S."/>
            <person name="Larimer F.W."/>
            <person name="Land M.L."/>
            <person name="Hauser L."/>
            <person name="Sangwan P."/>
            <person name="de Vos W.M."/>
            <person name="Janssen P.H."/>
            <person name="Smidt H."/>
        </authorList>
    </citation>
    <scope>NUCLEOTIDE SEQUENCE [LARGE SCALE GENOMIC DNA]</scope>
    <source>
        <strain evidence="1 2">Ellin428</strain>
    </source>
</reference>
<dbReference type="eggNOG" id="COG1670">
    <property type="taxonomic scope" value="Bacteria"/>
</dbReference>
<dbReference type="STRING" id="497964.CfE428DRAFT_5854"/>
<dbReference type="InParanoid" id="B4DAB4"/>
<organism evidence="1 2">
    <name type="scientific">Chthoniobacter flavus Ellin428</name>
    <dbReference type="NCBI Taxonomy" id="497964"/>
    <lineage>
        <taxon>Bacteria</taxon>
        <taxon>Pseudomonadati</taxon>
        <taxon>Verrucomicrobiota</taxon>
        <taxon>Spartobacteria</taxon>
        <taxon>Chthoniobacterales</taxon>
        <taxon>Chthoniobacteraceae</taxon>
        <taxon>Chthoniobacter</taxon>
    </lineage>
</organism>
<dbReference type="EMBL" id="ABVL01000030">
    <property type="protein sequence ID" value="EDY16575.1"/>
    <property type="molecule type" value="Genomic_DNA"/>
</dbReference>
<evidence type="ECO:0000313" key="2">
    <source>
        <dbReference type="Proteomes" id="UP000005824"/>
    </source>
</evidence>
<name>B4DAB4_9BACT</name>
<protein>
    <recommendedName>
        <fullName evidence="3">DUF4202 domain-containing protein</fullName>
    </recommendedName>
</protein>
<dbReference type="Pfam" id="PF13875">
    <property type="entry name" value="DUF4202"/>
    <property type="match status" value="1"/>
</dbReference>
<dbReference type="InterPro" id="IPR025255">
    <property type="entry name" value="DUF4202"/>
</dbReference>
<proteinExistence type="predicted"/>
<evidence type="ECO:0000313" key="1">
    <source>
        <dbReference type="EMBL" id="EDY16575.1"/>
    </source>
</evidence>
<evidence type="ECO:0008006" key="3">
    <source>
        <dbReference type="Google" id="ProtNLM"/>
    </source>
</evidence>
<dbReference type="PANTHER" id="PTHR41729">
    <property type="entry name" value="GLUTAMYL-TRNA SYNTHETASE"/>
    <property type="match status" value="1"/>
</dbReference>
<comment type="caution">
    <text evidence="1">The sequence shown here is derived from an EMBL/GenBank/DDBJ whole genome shotgun (WGS) entry which is preliminary data.</text>
</comment>
<gene>
    <name evidence="1" type="ORF">CfE428DRAFT_5854</name>
</gene>
<keyword evidence="2" id="KW-1185">Reference proteome</keyword>
<accession>B4DAB4</accession>
<sequence length="118" mass="13561">MTRAGYLQWRAELKQFHAAKSAGILREVGYTEDLVERVQELNLKKNLAHDPECQVLEDALCLVTLQHQLTELIDKTEGEKMVSILQKTWKKMSPAAREQALALQFSEREKELLQRALA</sequence>
<dbReference type="AlphaFoldDB" id="B4DAB4"/>
<dbReference type="Proteomes" id="UP000005824">
    <property type="component" value="Unassembled WGS sequence"/>
</dbReference>
<dbReference type="PANTHER" id="PTHR41729:SF1">
    <property type="entry name" value="GLUTAMYL-TRNA SYNTHETASE"/>
    <property type="match status" value="1"/>
</dbReference>